<evidence type="ECO:0000313" key="11">
    <source>
        <dbReference type="Proteomes" id="UP001307608"/>
    </source>
</evidence>
<feature type="binding site" evidence="8">
    <location>
        <begin position="38"/>
        <end position="43"/>
    </location>
    <ligand>
        <name>ATP</name>
        <dbReference type="ChEBI" id="CHEBI:30616"/>
    </ligand>
</feature>
<dbReference type="NCBIfam" id="TIGR02432">
    <property type="entry name" value="lysidine_TilS_N"/>
    <property type="match status" value="1"/>
</dbReference>
<dbReference type="Pfam" id="PF01171">
    <property type="entry name" value="ATP_bind_3"/>
    <property type="match status" value="1"/>
</dbReference>
<keyword evidence="3 8" id="KW-0436">Ligase</keyword>
<evidence type="ECO:0000256" key="5">
    <source>
        <dbReference type="ARBA" id="ARBA00022741"/>
    </source>
</evidence>
<comment type="function">
    <text evidence="8">Ligates lysine onto the cytidine present at position 34 of the AUA codon-specific tRNA(Ile) that contains the anticodon CAU, in an ATP-dependent manner. Cytidine is converted to lysidine, thus changing the amino acid specificity of the tRNA from methionine to isoleucine.</text>
</comment>
<comment type="subcellular location">
    <subcellularLocation>
        <location evidence="1 8">Cytoplasm</location>
    </subcellularLocation>
</comment>
<protein>
    <recommendedName>
        <fullName evidence="8">tRNA(Ile)-lysidine synthase</fullName>
        <ecNumber evidence="8">6.3.4.19</ecNumber>
    </recommendedName>
    <alternativeName>
        <fullName evidence="8">tRNA(Ile)-2-lysyl-cytidine synthase</fullName>
    </alternativeName>
    <alternativeName>
        <fullName evidence="8">tRNA(Ile)-lysidine synthetase</fullName>
    </alternativeName>
</protein>
<dbReference type="EMBL" id="AP027271">
    <property type="protein sequence ID" value="BDX02136.1"/>
    <property type="molecule type" value="Genomic_DNA"/>
</dbReference>
<dbReference type="SUPFAM" id="SSF82829">
    <property type="entry name" value="MesJ substrate recognition domain-like"/>
    <property type="match status" value="1"/>
</dbReference>
<evidence type="ECO:0000256" key="1">
    <source>
        <dbReference type="ARBA" id="ARBA00004496"/>
    </source>
</evidence>
<dbReference type="NCBIfam" id="TIGR02433">
    <property type="entry name" value="lysidine_TilS_C"/>
    <property type="match status" value="1"/>
</dbReference>
<evidence type="ECO:0000259" key="9">
    <source>
        <dbReference type="SMART" id="SM00977"/>
    </source>
</evidence>
<dbReference type="HAMAP" id="MF_01161">
    <property type="entry name" value="tRNA_Ile_lys_synt"/>
    <property type="match status" value="1"/>
</dbReference>
<name>A0ABM8FDL9_9GAMM</name>
<dbReference type="RefSeq" id="WP_338265755.1">
    <property type="nucleotide sequence ID" value="NZ_AP027271.1"/>
</dbReference>
<dbReference type="InterPro" id="IPR012796">
    <property type="entry name" value="Lysidine-tRNA-synth_C"/>
</dbReference>
<evidence type="ECO:0000256" key="8">
    <source>
        <dbReference type="HAMAP-Rule" id="MF_01161"/>
    </source>
</evidence>
<accession>A0ABM8FDL9</accession>
<evidence type="ECO:0000256" key="6">
    <source>
        <dbReference type="ARBA" id="ARBA00022840"/>
    </source>
</evidence>
<evidence type="ECO:0000256" key="3">
    <source>
        <dbReference type="ARBA" id="ARBA00022598"/>
    </source>
</evidence>
<comment type="catalytic activity">
    <reaction evidence="7 8">
        <text>cytidine(34) in tRNA(Ile2) + L-lysine + ATP = lysidine(34) in tRNA(Ile2) + AMP + diphosphate + H(+)</text>
        <dbReference type="Rhea" id="RHEA:43744"/>
        <dbReference type="Rhea" id="RHEA-COMP:10625"/>
        <dbReference type="Rhea" id="RHEA-COMP:10670"/>
        <dbReference type="ChEBI" id="CHEBI:15378"/>
        <dbReference type="ChEBI" id="CHEBI:30616"/>
        <dbReference type="ChEBI" id="CHEBI:32551"/>
        <dbReference type="ChEBI" id="CHEBI:33019"/>
        <dbReference type="ChEBI" id="CHEBI:82748"/>
        <dbReference type="ChEBI" id="CHEBI:83665"/>
        <dbReference type="ChEBI" id="CHEBI:456215"/>
        <dbReference type="EC" id="6.3.4.19"/>
    </reaction>
</comment>
<evidence type="ECO:0000313" key="10">
    <source>
        <dbReference type="EMBL" id="BDX02136.1"/>
    </source>
</evidence>
<organism evidence="10 11">
    <name type="scientific">Marinomonas pontica</name>
    <dbReference type="NCBI Taxonomy" id="264739"/>
    <lineage>
        <taxon>Bacteria</taxon>
        <taxon>Pseudomonadati</taxon>
        <taxon>Pseudomonadota</taxon>
        <taxon>Gammaproteobacteria</taxon>
        <taxon>Oceanospirillales</taxon>
        <taxon>Oceanospirillaceae</taxon>
        <taxon>Marinomonas</taxon>
    </lineage>
</organism>
<proteinExistence type="inferred from homology"/>
<keyword evidence="4 8" id="KW-0819">tRNA processing</keyword>
<dbReference type="InterPro" id="IPR011063">
    <property type="entry name" value="TilS/TtcA_N"/>
</dbReference>
<evidence type="ECO:0000256" key="4">
    <source>
        <dbReference type="ARBA" id="ARBA00022694"/>
    </source>
</evidence>
<sequence length="439" mass="50083">MVKLSVSTCPTFLSPLRFNPEWLDAVFSAASKVWVGFSGGVDSHVLLHALVDQASDQQKLKLAALHVHHGLSANADDWLLHCESVCMALEVTYVAKRVTLEAQASIEDAARNARYQAFQNVVGEDDVVLLAHHAGDQMETVLFRLLRGTGGKGLSGIPIERRLGVSNTRIIRPLLSVPKNAIEDYAQRHQLVWIQDESNLDERFTRNFLRQRVIPILQERFPKMEQSIVSSSQRIATDYAMLSQFAEQQLVAWCNAFGGLDLSYLISKSTDERLFWWRYFLLGKGVSLPQAQLDNVDAMFFSHEDKQPAFIFPFGRLMRHQNVVYLLPEEEEVTVSPLLSGVPLLRPFDEVCVIGSDDCVLKARPNGESLRMPSGNTRKLKKWLNDHSIPSWWRDHLPYLYHGDRLVAVGDLWRHPDYVHLTVRWKRNPRLPFPMVEHD</sequence>
<dbReference type="SUPFAM" id="SSF52402">
    <property type="entry name" value="Adenine nucleotide alpha hydrolases-like"/>
    <property type="match status" value="1"/>
</dbReference>
<feature type="domain" description="Lysidine-tRNA(Ile) synthetase C-terminal" evidence="9">
    <location>
        <begin position="359"/>
        <end position="425"/>
    </location>
</feature>
<dbReference type="SUPFAM" id="SSF56037">
    <property type="entry name" value="PheT/TilS domain"/>
    <property type="match status" value="1"/>
</dbReference>
<dbReference type="Proteomes" id="UP001307608">
    <property type="component" value="Chromosome"/>
</dbReference>
<dbReference type="InterPro" id="IPR014729">
    <property type="entry name" value="Rossmann-like_a/b/a_fold"/>
</dbReference>
<dbReference type="SMART" id="SM00977">
    <property type="entry name" value="TilS_C"/>
    <property type="match status" value="1"/>
</dbReference>
<evidence type="ECO:0000256" key="2">
    <source>
        <dbReference type="ARBA" id="ARBA00022490"/>
    </source>
</evidence>
<evidence type="ECO:0000256" key="7">
    <source>
        <dbReference type="ARBA" id="ARBA00048539"/>
    </source>
</evidence>
<dbReference type="Pfam" id="PF11734">
    <property type="entry name" value="TilS_C"/>
    <property type="match status" value="1"/>
</dbReference>
<gene>
    <name evidence="8 10" type="primary">tilS</name>
    <name evidence="10" type="ORF">MACH16_08840</name>
</gene>
<keyword evidence="5 8" id="KW-0547">Nucleotide-binding</keyword>
<dbReference type="CDD" id="cd01992">
    <property type="entry name" value="TilS_N"/>
    <property type="match status" value="1"/>
</dbReference>
<reference evidence="10 11" key="1">
    <citation type="submission" date="2023-01" db="EMBL/GenBank/DDBJ databases">
        <title>Complete genome sequence of Marinomonas pontica strain 200518_36.</title>
        <authorList>
            <person name="Ueki S."/>
            <person name="Gajardo G."/>
            <person name="Maruyama F."/>
        </authorList>
    </citation>
    <scope>NUCLEOTIDE SEQUENCE [LARGE SCALE GENOMIC DNA]</scope>
    <source>
        <strain evidence="10 11">200518_36</strain>
    </source>
</reference>
<comment type="similarity">
    <text evidence="8">Belongs to the tRNA(Ile)-lysidine synthase family.</text>
</comment>
<dbReference type="PANTHER" id="PTHR43033:SF1">
    <property type="entry name" value="TRNA(ILE)-LYSIDINE SYNTHASE-RELATED"/>
    <property type="match status" value="1"/>
</dbReference>
<keyword evidence="2 8" id="KW-0963">Cytoplasm</keyword>
<dbReference type="InterPro" id="IPR012795">
    <property type="entry name" value="tRNA_Ile_lys_synt_N"/>
</dbReference>
<keyword evidence="11" id="KW-1185">Reference proteome</keyword>
<dbReference type="InterPro" id="IPR012094">
    <property type="entry name" value="tRNA_Ile_lys_synt"/>
</dbReference>
<dbReference type="PANTHER" id="PTHR43033">
    <property type="entry name" value="TRNA(ILE)-LYSIDINE SYNTHASE-RELATED"/>
    <property type="match status" value="1"/>
</dbReference>
<dbReference type="EC" id="6.3.4.19" evidence="8"/>
<comment type="domain">
    <text evidence="8">The N-terminal region contains the highly conserved SGGXDS motif, predicted to be a P-loop motif involved in ATP binding.</text>
</comment>
<keyword evidence="6 8" id="KW-0067">ATP-binding</keyword>
<dbReference type="Gene3D" id="3.40.50.620">
    <property type="entry name" value="HUPs"/>
    <property type="match status" value="1"/>
</dbReference>